<evidence type="ECO:0000256" key="1">
    <source>
        <dbReference type="SAM" id="MobiDB-lite"/>
    </source>
</evidence>
<feature type="compositionally biased region" description="Low complexity" evidence="1">
    <location>
        <begin position="99"/>
        <end position="110"/>
    </location>
</feature>
<organism evidence="3 4">
    <name type="scientific">Cladosporium halotolerans</name>
    <dbReference type="NCBI Taxonomy" id="1052096"/>
    <lineage>
        <taxon>Eukaryota</taxon>
        <taxon>Fungi</taxon>
        <taxon>Dikarya</taxon>
        <taxon>Ascomycota</taxon>
        <taxon>Pezizomycotina</taxon>
        <taxon>Dothideomycetes</taxon>
        <taxon>Dothideomycetidae</taxon>
        <taxon>Cladosporiales</taxon>
        <taxon>Cladosporiaceae</taxon>
        <taxon>Cladosporium</taxon>
    </lineage>
</organism>
<dbReference type="GeneID" id="96004531"/>
<dbReference type="RefSeq" id="XP_069231530.1">
    <property type="nucleotide sequence ID" value="XM_069371693.1"/>
</dbReference>
<keyword evidence="2" id="KW-0732">Signal</keyword>
<sequence>MPTSLGHGTRAATVGCMILLITLTLHILCDRNSSLPGSNPSLGFRPTSAATIVRAANGSDSPWHNSVVELYSRSQNNGFANGVNGLGDDGSGEDSNPAGNDNGRSSSDGGFVDDNDWDDTEYHHYVRKGGLSFENMGSSDDDVLHSLVGEGKLGLGEPLASRFTDVSQLRPNGWTFQDLTDRVSLGSEWEEKVPVRVALASLDMSYDTVLRGGRFKYWQYEPTLPWNWHGQQMQPVGSDATYAFATSPEEGCLIFSYYIGPQAVIAEQNLGAQGILPPPLKHGSDIAFIDWKRACDTYHIDTRTLKRIFVPASQTITTKHIVAEVCASQGRPLPLTENPGLYDMSHLPVWERRLRFDGSTEEGKALMGTPDLQMVSWMLLQHRAGLGKKTVREIYLFRDSDRSVNLPSFYLVLEDVPVPTRPPANGHSITNGHSRPHPPRITID</sequence>
<keyword evidence="4" id="KW-1185">Reference proteome</keyword>
<comment type="caution">
    <text evidence="3">The sequence shown here is derived from an EMBL/GenBank/DDBJ whole genome shotgun (WGS) entry which is preliminary data.</text>
</comment>
<gene>
    <name evidence="3" type="ORF">WHR41_03087</name>
</gene>
<name>A0AB34KXY9_9PEZI</name>
<dbReference type="AlphaFoldDB" id="A0AB34KXY9"/>
<evidence type="ECO:0000313" key="4">
    <source>
        <dbReference type="Proteomes" id="UP000803884"/>
    </source>
</evidence>
<feature type="region of interest" description="Disordered" evidence="1">
    <location>
        <begin position="421"/>
        <end position="444"/>
    </location>
</feature>
<reference evidence="3 4" key="1">
    <citation type="journal article" date="2020" name="Microbiol. Resour. Announc.">
        <title>Draft Genome Sequence of a Cladosporium Species Isolated from the Mesophotic Ascidian Didemnum maculosum.</title>
        <authorList>
            <person name="Gioti A."/>
            <person name="Siaperas R."/>
            <person name="Nikolaivits E."/>
            <person name="Le Goff G."/>
            <person name="Ouazzani J."/>
            <person name="Kotoulas G."/>
            <person name="Topakas E."/>
        </authorList>
    </citation>
    <scope>NUCLEOTIDE SEQUENCE [LARGE SCALE GENOMIC DNA]</scope>
    <source>
        <strain evidence="3 4">TM138-S3</strain>
    </source>
</reference>
<evidence type="ECO:0000313" key="3">
    <source>
        <dbReference type="EMBL" id="KAL1588425.1"/>
    </source>
</evidence>
<dbReference type="EMBL" id="JAAQHG020000007">
    <property type="protein sequence ID" value="KAL1588425.1"/>
    <property type="molecule type" value="Genomic_DNA"/>
</dbReference>
<feature type="region of interest" description="Disordered" evidence="1">
    <location>
        <begin position="79"/>
        <end position="113"/>
    </location>
</feature>
<evidence type="ECO:0000256" key="2">
    <source>
        <dbReference type="SAM" id="SignalP"/>
    </source>
</evidence>
<dbReference type="Proteomes" id="UP000803884">
    <property type="component" value="Unassembled WGS sequence"/>
</dbReference>
<evidence type="ECO:0008006" key="5">
    <source>
        <dbReference type="Google" id="ProtNLM"/>
    </source>
</evidence>
<protein>
    <recommendedName>
        <fullName evidence="5">Transmembrane protein</fullName>
    </recommendedName>
</protein>
<proteinExistence type="predicted"/>
<accession>A0AB34KXY9</accession>
<feature type="chain" id="PRO_5044331631" description="Transmembrane protein" evidence="2">
    <location>
        <begin position="30"/>
        <end position="444"/>
    </location>
</feature>
<feature type="signal peptide" evidence="2">
    <location>
        <begin position="1"/>
        <end position="29"/>
    </location>
</feature>